<dbReference type="PRINTS" id="PR01433">
    <property type="entry name" value="POLYCYSTIN2"/>
</dbReference>
<feature type="transmembrane region" description="Helical" evidence="10">
    <location>
        <begin position="854"/>
        <end position="874"/>
    </location>
</feature>
<evidence type="ECO:0000256" key="6">
    <source>
        <dbReference type="ARBA" id="ARBA00023136"/>
    </source>
</evidence>
<dbReference type="SUPFAM" id="SSF49723">
    <property type="entry name" value="Lipase/lipooxygenase domain (PLAT/LH2 domain)"/>
    <property type="match status" value="1"/>
</dbReference>
<dbReference type="Gene3D" id="2.60.60.20">
    <property type="entry name" value="PLAT/LH2 domain"/>
    <property type="match status" value="1"/>
</dbReference>
<dbReference type="Pfam" id="PF20519">
    <property type="entry name" value="Polycystin_dom"/>
    <property type="match status" value="1"/>
</dbReference>
<evidence type="ECO:0000256" key="7">
    <source>
        <dbReference type="ARBA" id="ARBA00023180"/>
    </source>
</evidence>
<feature type="transmembrane region" description="Helical" evidence="10">
    <location>
        <begin position="1044"/>
        <end position="1066"/>
    </location>
</feature>
<evidence type="ECO:0000256" key="2">
    <source>
        <dbReference type="ARBA" id="ARBA00007200"/>
    </source>
</evidence>
<dbReference type="Pfam" id="PF01477">
    <property type="entry name" value="PLAT"/>
    <property type="match status" value="1"/>
</dbReference>
<gene>
    <name evidence="13" type="primary">LOC101854881</name>
</gene>
<feature type="transmembrane region" description="Helical" evidence="10">
    <location>
        <begin position="568"/>
        <end position="591"/>
    </location>
</feature>
<keyword evidence="5 10" id="KW-1133">Transmembrane helix</keyword>
<keyword evidence="7" id="KW-0325">Glycoprotein</keyword>
<dbReference type="InterPro" id="IPR003915">
    <property type="entry name" value="PKD_2"/>
</dbReference>
<name>A0ABM1A410_APLCA</name>
<proteinExistence type="inferred from homology"/>
<dbReference type="InterPro" id="IPR046791">
    <property type="entry name" value="Polycystin_dom"/>
</dbReference>
<comment type="similarity">
    <text evidence="2">Belongs to the polycystin family.</text>
</comment>
<evidence type="ECO:0000313" key="12">
    <source>
        <dbReference type="Proteomes" id="UP000694888"/>
    </source>
</evidence>
<feature type="transmembrane region" description="Helical" evidence="10">
    <location>
        <begin position="983"/>
        <end position="1003"/>
    </location>
</feature>
<dbReference type="InterPro" id="IPR001024">
    <property type="entry name" value="PLAT/LH2_dom"/>
</dbReference>
<dbReference type="PANTHER" id="PTHR10877">
    <property type="entry name" value="POLYCYSTIN FAMILY MEMBER"/>
    <property type="match status" value="1"/>
</dbReference>
<dbReference type="PANTHER" id="PTHR10877:SF150">
    <property type="entry name" value="REJ DOMAIN-CONTAINING PROTEIN"/>
    <property type="match status" value="1"/>
</dbReference>
<feature type="compositionally biased region" description="Polar residues" evidence="9">
    <location>
        <begin position="407"/>
        <end position="416"/>
    </location>
</feature>
<feature type="transmembrane region" description="Helical" evidence="10">
    <location>
        <begin position="365"/>
        <end position="386"/>
    </location>
</feature>
<keyword evidence="3 10" id="KW-0812">Transmembrane</keyword>
<feature type="transmembrane region" description="Helical" evidence="10">
    <location>
        <begin position="886"/>
        <end position="912"/>
    </location>
</feature>
<dbReference type="InterPro" id="IPR036392">
    <property type="entry name" value="PLAT/LH2_dom_sf"/>
</dbReference>
<dbReference type="Gene3D" id="1.10.287.70">
    <property type="match status" value="1"/>
</dbReference>
<comment type="subcellular location">
    <subcellularLocation>
        <location evidence="1">Membrane</location>
        <topology evidence="1">Multi-pass membrane protein</topology>
    </subcellularLocation>
</comment>
<evidence type="ECO:0000256" key="1">
    <source>
        <dbReference type="ARBA" id="ARBA00004141"/>
    </source>
</evidence>
<sequence length="1184" mass="135556">MNGPAESIVNKFFVKPMTFKRGFIYAGLAIPEGVDEYKLLVYTDSCRVWDRNQSVWTNESCKVSPLSIPGTTVCDCVDAPDYTFASSFYIPPNLIDFDLVFKKFNAENAAVYGTLISLFVVFVFLALWARRKVKEDIDRWQVGYLSDNLAMDNYYYLLTVHTGLSRGSGTTSRVSFVLTGVSGDTSVRLLTDGKQQLSTGSVVTYVMATPYDLGELNYIRIWHDNSGDGQGQSWYLNKIYVEDLQTNTRTVFFGNQWLAMDQDDGRLDRILPVSCKDDLMTFTRLFSEHSRVNLTDSHTWLSVILRPEKSMFTRVQRLATCLMTLHLAMIANALFYKAEDDEGVSANSLGTEVQIGKLRFSLTTLYTSVVSGLITVPPVLLVVWLFKQRRPWRSSEADRSRRLSSHHGGNTVNQEGNISDMIASQNIPDSYEADLVSRFEKNPLPPWCLYVAWTILAITSLSCCFFLILYSMQWGKAVSEEWLASFVLSFLESVFVLDPVKVVLLTCLLAFCLRNPHDNNNSRVSLETVCSEAPRHGCQDRDSIPIPPAPVPDGEVVKMRNLKLQEQVAVGVLVELVLYIIFMFCLFSFSYSHRDGRSFQFQDHVLENLFRIPKRRVNSRASDYLLPWSKVRTRQDVYTWLNTTMTTRMFPVSFLSGKELSLEERQFTEDMANYRVGPVRVRQVRTRPMMTSDLLVDEMTSHPKNLIGDKQFYWPYDISSEETGSYCLGWQHMPCSLAEEYAKSVTLSSWIHRSTLDENAIPVLGKLHLYSGGGYIIDLAGYHDVIPDVFIRELYQNRWLDLQTRAVFVEFSLYNVDANLLATVRLVVEFPVYGSGFPWVDVRTLRIYPHIGPLGSYILMCSIVLVITLIVFFFKVMRQIFREGRLFLKSFWGMMDLMIVLCCIAAIVFYILKTERSSAVMGRFKKKPKLFVNFYALAIYDDIFGWILAFVVFLSTVRILRILGYNQRVTTIAAVLQRAGKDLFSFSFLYLLMIGVFVMLGYVLFHSTEDDFMSMWNTFVTIVYLLLGKNVIKNLEQAPPVVVRIYFILLSFTLVFVLLTMFQAILNASATQIRVDVQNAPVPYGIINVLKKMYDALVVNNRLLTFLRCPVGKRQNQRAAPEKNHWRLGESEASDDRVVLTMMREYLRRLNGDTVTAMEVFRRTRHGHRVDKKNSNRGLRALTG</sequence>
<feature type="transmembrane region" description="Helical" evidence="10">
    <location>
        <begin position="1015"/>
        <end position="1032"/>
    </location>
</feature>
<dbReference type="Proteomes" id="UP000694888">
    <property type="component" value="Unplaced"/>
</dbReference>
<dbReference type="RefSeq" id="XP_012940372.2">
    <property type="nucleotide sequence ID" value="XM_013084918.2"/>
</dbReference>
<feature type="transmembrane region" description="Helical" evidence="10">
    <location>
        <begin position="318"/>
        <end position="336"/>
    </location>
</feature>
<dbReference type="PROSITE" id="PS50095">
    <property type="entry name" value="PLAT"/>
    <property type="match status" value="1"/>
</dbReference>
<feature type="transmembrane region" description="Helical" evidence="10">
    <location>
        <begin position="943"/>
        <end position="963"/>
    </location>
</feature>
<feature type="transmembrane region" description="Helical" evidence="10">
    <location>
        <begin position="109"/>
        <end position="129"/>
    </location>
</feature>
<comment type="caution">
    <text evidence="8">Lacks conserved residue(s) required for the propagation of feature annotation.</text>
</comment>
<evidence type="ECO:0000259" key="11">
    <source>
        <dbReference type="PROSITE" id="PS50095"/>
    </source>
</evidence>
<accession>A0ABM1A410</accession>
<dbReference type="InterPro" id="IPR013122">
    <property type="entry name" value="PKD1_2_channel"/>
</dbReference>
<evidence type="ECO:0000256" key="4">
    <source>
        <dbReference type="ARBA" id="ARBA00022729"/>
    </source>
</evidence>
<evidence type="ECO:0000256" key="10">
    <source>
        <dbReference type="SAM" id="Phobius"/>
    </source>
</evidence>
<dbReference type="SMART" id="SM00308">
    <property type="entry name" value="LH2"/>
    <property type="match status" value="1"/>
</dbReference>
<keyword evidence="6 10" id="KW-0472">Membrane</keyword>
<dbReference type="InterPro" id="IPR051223">
    <property type="entry name" value="Polycystin"/>
</dbReference>
<feature type="region of interest" description="Disordered" evidence="9">
    <location>
        <begin position="397"/>
        <end position="416"/>
    </location>
</feature>
<dbReference type="Pfam" id="PF08016">
    <property type="entry name" value="PKD_channel"/>
    <property type="match status" value="1"/>
</dbReference>
<evidence type="ECO:0000256" key="3">
    <source>
        <dbReference type="ARBA" id="ARBA00022692"/>
    </source>
</evidence>
<dbReference type="GeneID" id="101854881"/>
<feature type="transmembrane region" description="Helical" evidence="10">
    <location>
        <begin position="482"/>
        <end position="513"/>
    </location>
</feature>
<feature type="transmembrane region" description="Helical" evidence="10">
    <location>
        <begin position="447"/>
        <end position="470"/>
    </location>
</feature>
<keyword evidence="12" id="KW-1185">Reference proteome</keyword>
<evidence type="ECO:0000313" key="13">
    <source>
        <dbReference type="RefSeq" id="XP_012940372.2"/>
    </source>
</evidence>
<evidence type="ECO:0000256" key="8">
    <source>
        <dbReference type="PROSITE-ProRule" id="PRU00152"/>
    </source>
</evidence>
<evidence type="ECO:0000256" key="9">
    <source>
        <dbReference type="SAM" id="MobiDB-lite"/>
    </source>
</evidence>
<keyword evidence="4" id="KW-0732">Signal</keyword>
<organism evidence="12 13">
    <name type="scientific">Aplysia californica</name>
    <name type="common">California sea hare</name>
    <dbReference type="NCBI Taxonomy" id="6500"/>
    <lineage>
        <taxon>Eukaryota</taxon>
        <taxon>Metazoa</taxon>
        <taxon>Spiralia</taxon>
        <taxon>Lophotrochozoa</taxon>
        <taxon>Mollusca</taxon>
        <taxon>Gastropoda</taxon>
        <taxon>Heterobranchia</taxon>
        <taxon>Euthyneura</taxon>
        <taxon>Tectipleura</taxon>
        <taxon>Aplysiida</taxon>
        <taxon>Aplysioidea</taxon>
        <taxon>Aplysiidae</taxon>
        <taxon>Aplysia</taxon>
    </lineage>
</organism>
<protein>
    <submittedName>
        <fullName evidence="13">Polycystic kidney disease protein 1-like 2</fullName>
    </submittedName>
</protein>
<reference evidence="13" key="1">
    <citation type="submission" date="2025-08" db="UniProtKB">
        <authorList>
            <consortium name="RefSeq"/>
        </authorList>
    </citation>
    <scope>IDENTIFICATION</scope>
</reference>
<evidence type="ECO:0000256" key="5">
    <source>
        <dbReference type="ARBA" id="ARBA00022989"/>
    </source>
</evidence>
<feature type="domain" description="PLAT" evidence="11">
    <location>
        <begin position="154"/>
        <end position="272"/>
    </location>
</feature>